<accession>A0ABW0WVT3</accession>
<evidence type="ECO:0000256" key="1">
    <source>
        <dbReference type="ARBA" id="ARBA00038396"/>
    </source>
</evidence>
<dbReference type="PANTHER" id="PTHR43747">
    <property type="entry name" value="FAD-BINDING PROTEIN"/>
    <property type="match status" value="1"/>
</dbReference>
<dbReference type="InterPro" id="IPR050816">
    <property type="entry name" value="Flavin-dep_Halogenase_NPB"/>
</dbReference>
<dbReference type="Gene3D" id="3.30.9.100">
    <property type="match status" value="1"/>
</dbReference>
<sequence length="383" mass="39691">MTSSYEVVVVGGGPAGAAAALALADRGRGVLLADAPGGPPAVSEALPAVARVLLRDLGAGDTVPGDGHLACYGNRSVWGSEVPGSVDSINDPHGPGWHLDRPLFDRRLREAAAVAGAEVRAATARPAGRHADGTWSLALAGGRGAVDGTADPGEVVRCRWIVDATGRRAAVATRHGARRLVGDRLVGTHLVLGPGGGAADSTTLVEAVPDGWWYSAPLPGGHLLLASFTDADLPAARVEPELFRDRLARTGPTAARAAAHPFPPHPAPTRAPAHTARLNRVHGDGWTAAGDAAAGFDPLSSQGILTALYTGRAAGLAVDAHLAGDPYAHDRYAAAVTDVLAAYRRNHAAYYALERRWPDRPFWHRRHRRQARTTSPGAAVGAV</sequence>
<evidence type="ECO:0000313" key="4">
    <source>
        <dbReference type="Proteomes" id="UP001595975"/>
    </source>
</evidence>
<gene>
    <name evidence="3" type="ORF">ACFP3U_01530</name>
</gene>
<evidence type="ECO:0000313" key="3">
    <source>
        <dbReference type="EMBL" id="MFC5661658.1"/>
    </source>
</evidence>
<reference evidence="4" key="1">
    <citation type="journal article" date="2019" name="Int. J. Syst. Evol. Microbiol.">
        <title>The Global Catalogue of Microorganisms (GCM) 10K type strain sequencing project: providing services to taxonomists for standard genome sequencing and annotation.</title>
        <authorList>
            <consortium name="The Broad Institute Genomics Platform"/>
            <consortium name="The Broad Institute Genome Sequencing Center for Infectious Disease"/>
            <person name="Wu L."/>
            <person name="Ma J."/>
        </authorList>
    </citation>
    <scope>NUCLEOTIDE SEQUENCE [LARGE SCALE GENOMIC DNA]</scope>
    <source>
        <strain evidence="4">CGMCC 4.1437</strain>
    </source>
</reference>
<proteinExistence type="inferred from homology"/>
<dbReference type="SUPFAM" id="SSF51905">
    <property type="entry name" value="FAD/NAD(P)-binding domain"/>
    <property type="match status" value="1"/>
</dbReference>
<evidence type="ECO:0000259" key="2">
    <source>
        <dbReference type="Pfam" id="PF01494"/>
    </source>
</evidence>
<dbReference type="Gene3D" id="3.50.50.60">
    <property type="entry name" value="FAD/NAD(P)-binding domain"/>
    <property type="match status" value="1"/>
</dbReference>
<dbReference type="EMBL" id="JBHSOF010000001">
    <property type="protein sequence ID" value="MFC5661658.1"/>
    <property type="molecule type" value="Genomic_DNA"/>
</dbReference>
<dbReference type="RefSeq" id="WP_380223220.1">
    <property type="nucleotide sequence ID" value="NZ_JBHSOF010000001.1"/>
</dbReference>
<dbReference type="Pfam" id="PF01494">
    <property type="entry name" value="FAD_binding_3"/>
    <property type="match status" value="1"/>
</dbReference>
<dbReference type="PRINTS" id="PR00420">
    <property type="entry name" value="RNGMNOXGNASE"/>
</dbReference>
<feature type="domain" description="FAD-binding" evidence="2">
    <location>
        <begin position="5"/>
        <end position="337"/>
    </location>
</feature>
<name>A0ABW0WVT3_9ACTN</name>
<organism evidence="3 4">
    <name type="scientific">Kitasatospora misakiensis</name>
    <dbReference type="NCBI Taxonomy" id="67330"/>
    <lineage>
        <taxon>Bacteria</taxon>
        <taxon>Bacillati</taxon>
        <taxon>Actinomycetota</taxon>
        <taxon>Actinomycetes</taxon>
        <taxon>Kitasatosporales</taxon>
        <taxon>Streptomycetaceae</taxon>
        <taxon>Kitasatospora</taxon>
    </lineage>
</organism>
<dbReference type="Proteomes" id="UP001595975">
    <property type="component" value="Unassembled WGS sequence"/>
</dbReference>
<keyword evidence="4" id="KW-1185">Reference proteome</keyword>
<protein>
    <submittedName>
        <fullName evidence="3">Tryptophan 7-halogenase</fullName>
    </submittedName>
</protein>
<comment type="similarity">
    <text evidence="1">Belongs to the flavin-dependent halogenase family. Bacterial tryptophan halogenase subfamily.</text>
</comment>
<dbReference type="InterPro" id="IPR002938">
    <property type="entry name" value="FAD-bd"/>
</dbReference>
<dbReference type="InterPro" id="IPR036188">
    <property type="entry name" value="FAD/NAD-bd_sf"/>
</dbReference>
<comment type="caution">
    <text evidence="3">The sequence shown here is derived from an EMBL/GenBank/DDBJ whole genome shotgun (WGS) entry which is preliminary data.</text>
</comment>
<dbReference type="PANTHER" id="PTHR43747:SF1">
    <property type="entry name" value="SLR1998 PROTEIN"/>
    <property type="match status" value="1"/>
</dbReference>